<proteinExistence type="predicted"/>
<feature type="domain" description="Chromo" evidence="4">
    <location>
        <begin position="349"/>
        <end position="411"/>
    </location>
</feature>
<evidence type="ECO:0000256" key="1">
    <source>
        <dbReference type="ARBA" id="ARBA00004123"/>
    </source>
</evidence>
<sequence>MTEKKNTKESTMNLAQTQVLVDRALVTLCAELPESLGLYNTAKDQFTIGAIRSVPMLEHVVPESKKHYILRDWMRTYVEHEDQPLSTEISLDSLRTTLKKERKERQQETRRRHKDLVSDPPGTKDSSAKSSKASASGKAKARDAARKPARSKPRGGARGGRGAADTDESEVDSDASSTSTTSSEESSVDLGTSDEEILEISDDDGGDDSSSQRRRRRQSASAKKKSAGKKKTSATGKTKDSSSSSSSSKAASKDSKKRKQIGAPPPMEVVLSSDEDDETNALFDTDDPDVYEVESVVDKRPARSFGDQDMYLIKWVGYDEPTWEPAENVSKDLIDEYELGQQSVREGEYVVEEIVDRKTVRDKETRLKTFKYLVKWVGYDDQTWEPADNLPHNLRRKFDQKYEARKRRRMR</sequence>
<dbReference type="PROSITE" id="PS50013">
    <property type="entry name" value="CHROMO_2"/>
    <property type="match status" value="2"/>
</dbReference>
<evidence type="ECO:0000256" key="2">
    <source>
        <dbReference type="ARBA" id="ARBA00023242"/>
    </source>
</evidence>
<feature type="region of interest" description="Disordered" evidence="3">
    <location>
        <begin position="99"/>
        <end position="287"/>
    </location>
</feature>
<feature type="compositionally biased region" description="Low complexity" evidence="3">
    <location>
        <begin position="233"/>
        <end position="250"/>
    </location>
</feature>
<feature type="compositionally biased region" description="Low complexity" evidence="3">
    <location>
        <begin position="174"/>
        <end position="189"/>
    </location>
</feature>
<dbReference type="InterPro" id="IPR016197">
    <property type="entry name" value="Chromo-like_dom_sf"/>
</dbReference>
<evidence type="ECO:0000256" key="3">
    <source>
        <dbReference type="SAM" id="MobiDB-lite"/>
    </source>
</evidence>
<dbReference type="InterPro" id="IPR051219">
    <property type="entry name" value="Heterochromatin_chromo-domain"/>
</dbReference>
<keyword evidence="6" id="KW-1185">Reference proteome</keyword>
<evidence type="ECO:0000313" key="6">
    <source>
        <dbReference type="Proteomes" id="UP001209570"/>
    </source>
</evidence>
<protein>
    <recommendedName>
        <fullName evidence="4">Chromo domain-containing protein</fullName>
    </recommendedName>
</protein>
<evidence type="ECO:0000313" key="5">
    <source>
        <dbReference type="EMBL" id="KAJ0407352.1"/>
    </source>
</evidence>
<dbReference type="InterPro" id="IPR023780">
    <property type="entry name" value="Chromo_domain"/>
</dbReference>
<feature type="compositionally biased region" description="Basic residues" evidence="3">
    <location>
        <begin position="212"/>
        <end position="232"/>
    </location>
</feature>
<keyword evidence="2" id="KW-0539">Nucleus</keyword>
<feature type="compositionally biased region" description="Basic and acidic residues" evidence="3">
    <location>
        <begin position="99"/>
        <end position="109"/>
    </location>
</feature>
<gene>
    <name evidence="5" type="ORF">P43SY_004780</name>
</gene>
<evidence type="ECO:0000259" key="4">
    <source>
        <dbReference type="PROSITE" id="PS50013"/>
    </source>
</evidence>
<dbReference type="Gene3D" id="2.40.50.40">
    <property type="match status" value="2"/>
</dbReference>
<accession>A0AAD5LNB0</accession>
<comment type="subcellular location">
    <subcellularLocation>
        <location evidence="1">Nucleus</location>
    </subcellularLocation>
</comment>
<dbReference type="EMBL" id="JAKCXM010000022">
    <property type="protein sequence ID" value="KAJ0407352.1"/>
    <property type="molecule type" value="Genomic_DNA"/>
</dbReference>
<organism evidence="5 6">
    <name type="scientific">Pythium insidiosum</name>
    <name type="common">Pythiosis disease agent</name>
    <dbReference type="NCBI Taxonomy" id="114742"/>
    <lineage>
        <taxon>Eukaryota</taxon>
        <taxon>Sar</taxon>
        <taxon>Stramenopiles</taxon>
        <taxon>Oomycota</taxon>
        <taxon>Peronosporomycetes</taxon>
        <taxon>Pythiales</taxon>
        <taxon>Pythiaceae</taxon>
        <taxon>Pythium</taxon>
    </lineage>
</organism>
<dbReference type="PANTHER" id="PTHR22812">
    <property type="entry name" value="CHROMOBOX PROTEIN"/>
    <property type="match status" value="1"/>
</dbReference>
<dbReference type="Pfam" id="PF00385">
    <property type="entry name" value="Chromo"/>
    <property type="match status" value="2"/>
</dbReference>
<comment type="caution">
    <text evidence="5">The sequence shown here is derived from an EMBL/GenBank/DDBJ whole genome shotgun (WGS) entry which is preliminary data.</text>
</comment>
<reference evidence="5" key="1">
    <citation type="submission" date="2021-12" db="EMBL/GenBank/DDBJ databases">
        <title>Prjna785345.</title>
        <authorList>
            <person name="Rujirawat T."/>
            <person name="Krajaejun T."/>
        </authorList>
    </citation>
    <scope>NUCLEOTIDE SEQUENCE</scope>
    <source>
        <strain evidence="5">Pi057C3</strain>
    </source>
</reference>
<feature type="compositionally biased region" description="Acidic residues" evidence="3">
    <location>
        <begin position="192"/>
        <end position="207"/>
    </location>
</feature>
<dbReference type="GO" id="GO:0005634">
    <property type="term" value="C:nucleus"/>
    <property type="evidence" value="ECO:0007669"/>
    <property type="project" value="UniProtKB-SubCell"/>
</dbReference>
<dbReference type="SUPFAM" id="SSF54160">
    <property type="entry name" value="Chromo domain-like"/>
    <property type="match status" value="2"/>
</dbReference>
<feature type="domain" description="Chromo" evidence="4">
    <location>
        <begin position="291"/>
        <end position="329"/>
    </location>
</feature>
<dbReference type="AlphaFoldDB" id="A0AAD5LNB0"/>
<dbReference type="CDD" id="cd00024">
    <property type="entry name" value="CD_CSD"/>
    <property type="match status" value="1"/>
</dbReference>
<dbReference type="SMART" id="SM00298">
    <property type="entry name" value="CHROMO"/>
    <property type="match status" value="2"/>
</dbReference>
<feature type="compositionally biased region" description="Low complexity" evidence="3">
    <location>
        <begin position="124"/>
        <end position="138"/>
    </location>
</feature>
<name>A0AAD5LNB0_PYTIN</name>
<dbReference type="InterPro" id="IPR000953">
    <property type="entry name" value="Chromo/chromo_shadow_dom"/>
</dbReference>
<dbReference type="Proteomes" id="UP001209570">
    <property type="component" value="Unassembled WGS sequence"/>
</dbReference>
<feature type="compositionally biased region" description="Acidic residues" evidence="3">
    <location>
        <begin position="273"/>
        <end position="287"/>
    </location>
</feature>